<gene>
    <name evidence="4" type="ORF">METZ01_LOCUS96659</name>
</gene>
<dbReference type="PANTHER" id="PTHR34667:SF1">
    <property type="entry name" value="D-AMINOACYL-TRNA DEACYLASE"/>
    <property type="match status" value="1"/>
</dbReference>
<dbReference type="InterPro" id="IPR018033">
    <property type="entry name" value="Deacylase_DtdA_archaea"/>
</dbReference>
<dbReference type="Pfam" id="PF04414">
    <property type="entry name" value="tRNA_deacylase"/>
    <property type="match status" value="1"/>
</dbReference>
<keyword evidence="2" id="KW-0378">Hydrolase</keyword>
<sequence length="259" mass="29091">MSSWIKCGKYDGNDMWEITEMRGDYCEKGTRLISINNIHINAEKIDESFEKENNVKINNIIFLSRHKAASGKPSLTVHPIGNWGKAEYGGKEGKITPTSPKLMTGLLRKIKENQLEGFDVCFEATHHGPLLDTPTIFLEIGSTESEWEDEVPAQALIKSLLEVKYNEGKNVVGIGGGHYTPRFTKAALTHKVNFGHMVANYGIPFVDAKTIKEAMESSNAEGVYFHKKAMKKSEYRKIKEALENENISVFEQSDYAEIT</sequence>
<evidence type="ECO:0008006" key="5">
    <source>
        <dbReference type="Google" id="ProtNLM"/>
    </source>
</evidence>
<dbReference type="GO" id="GO:0019478">
    <property type="term" value="P:D-amino acid catabolic process"/>
    <property type="evidence" value="ECO:0007669"/>
    <property type="project" value="InterPro"/>
</dbReference>
<dbReference type="PIRSF" id="PIRSF016210">
    <property type="entry name" value="UCP016210"/>
    <property type="match status" value="1"/>
</dbReference>
<dbReference type="GO" id="GO:0051499">
    <property type="term" value="F:D-aminoacyl-tRNA deacylase activity"/>
    <property type="evidence" value="ECO:0007669"/>
    <property type="project" value="InterPro"/>
</dbReference>
<name>A0A381VU47_9ZZZZ</name>
<dbReference type="AlphaFoldDB" id="A0A381VU47"/>
<keyword evidence="3" id="KW-0862">Zinc</keyword>
<proteinExistence type="inferred from homology"/>
<protein>
    <recommendedName>
        <fullName evidence="5">D-aminoacyl-tRNA deacylase</fullName>
    </recommendedName>
</protein>
<reference evidence="4" key="1">
    <citation type="submission" date="2018-05" db="EMBL/GenBank/DDBJ databases">
        <authorList>
            <person name="Lanie J.A."/>
            <person name="Ng W.-L."/>
            <person name="Kazmierczak K.M."/>
            <person name="Andrzejewski T.M."/>
            <person name="Davidsen T.M."/>
            <person name="Wayne K.J."/>
            <person name="Tettelin H."/>
            <person name="Glass J.I."/>
            <person name="Rusch D."/>
            <person name="Podicherti R."/>
            <person name="Tsui H.-C.T."/>
            <person name="Winkler M.E."/>
        </authorList>
    </citation>
    <scope>NUCLEOTIDE SEQUENCE</scope>
</reference>
<dbReference type="HAMAP" id="MF_00562">
    <property type="entry name" value="Deacylase_DtdA"/>
    <property type="match status" value="1"/>
</dbReference>
<dbReference type="Gene3D" id="3.40.50.10700">
    <property type="entry name" value="AF0625-like"/>
    <property type="match status" value="1"/>
</dbReference>
<evidence type="ECO:0000256" key="3">
    <source>
        <dbReference type="ARBA" id="ARBA00022833"/>
    </source>
</evidence>
<dbReference type="SUPFAM" id="SSF142535">
    <property type="entry name" value="AF0625-like"/>
    <property type="match status" value="1"/>
</dbReference>
<dbReference type="EMBL" id="UINC01009786">
    <property type="protein sequence ID" value="SVA43805.1"/>
    <property type="molecule type" value="Genomic_DNA"/>
</dbReference>
<accession>A0A381VU47</accession>
<keyword evidence="1" id="KW-0479">Metal-binding</keyword>
<dbReference type="GO" id="GO:0046872">
    <property type="term" value="F:metal ion binding"/>
    <property type="evidence" value="ECO:0007669"/>
    <property type="project" value="UniProtKB-KW"/>
</dbReference>
<evidence type="ECO:0000313" key="4">
    <source>
        <dbReference type="EMBL" id="SVA43805.1"/>
    </source>
</evidence>
<dbReference type="InterPro" id="IPR007508">
    <property type="entry name" value="DtdA"/>
</dbReference>
<organism evidence="4">
    <name type="scientific">marine metagenome</name>
    <dbReference type="NCBI Taxonomy" id="408172"/>
    <lineage>
        <taxon>unclassified sequences</taxon>
        <taxon>metagenomes</taxon>
        <taxon>ecological metagenomes</taxon>
    </lineage>
</organism>
<evidence type="ECO:0000256" key="2">
    <source>
        <dbReference type="ARBA" id="ARBA00022801"/>
    </source>
</evidence>
<evidence type="ECO:0000256" key="1">
    <source>
        <dbReference type="ARBA" id="ARBA00022723"/>
    </source>
</evidence>
<dbReference type="PANTHER" id="PTHR34667">
    <property type="entry name" value="D-AMINOACYL-TRNA DEACYLASE"/>
    <property type="match status" value="1"/>
</dbReference>
<dbReference type="Gene3D" id="3.40.630.50">
    <property type="entry name" value="AF0625-like"/>
    <property type="match status" value="1"/>
</dbReference>